<dbReference type="CDD" id="cd18793">
    <property type="entry name" value="SF2_C_SNF"/>
    <property type="match status" value="1"/>
</dbReference>
<dbReference type="GO" id="GO:0004386">
    <property type="term" value="F:helicase activity"/>
    <property type="evidence" value="ECO:0007669"/>
    <property type="project" value="UniProtKB-KW"/>
</dbReference>
<accession>A0A2U3EAC4</accession>
<feature type="compositionally biased region" description="Polar residues" evidence="5">
    <location>
        <begin position="113"/>
        <end position="125"/>
    </location>
</feature>
<dbReference type="Gene3D" id="3.40.50.300">
    <property type="entry name" value="P-loop containing nucleotide triphosphate hydrolases"/>
    <property type="match status" value="1"/>
</dbReference>
<feature type="compositionally biased region" description="Basic and acidic residues" evidence="5">
    <location>
        <begin position="7"/>
        <end position="30"/>
    </location>
</feature>
<keyword evidence="2" id="KW-0378">Hydrolase</keyword>
<dbReference type="Gene3D" id="3.40.50.10810">
    <property type="entry name" value="Tandem AAA-ATPase domain"/>
    <property type="match status" value="1"/>
</dbReference>
<keyword evidence="3" id="KW-0347">Helicase</keyword>
<comment type="caution">
    <text evidence="8">The sequence shown here is derived from an EMBL/GenBank/DDBJ whole genome shotgun (WGS) entry which is preliminary data.</text>
</comment>
<keyword evidence="1" id="KW-0547">Nucleotide-binding</keyword>
<dbReference type="InterPro" id="IPR050628">
    <property type="entry name" value="SNF2_RAD54_helicase_TF"/>
</dbReference>
<dbReference type="InterPro" id="IPR000330">
    <property type="entry name" value="SNF2_N"/>
</dbReference>
<dbReference type="InterPro" id="IPR001650">
    <property type="entry name" value="Helicase_C-like"/>
</dbReference>
<dbReference type="Proteomes" id="UP000245956">
    <property type="component" value="Unassembled WGS sequence"/>
</dbReference>
<dbReference type="GO" id="GO:0016787">
    <property type="term" value="F:hydrolase activity"/>
    <property type="evidence" value="ECO:0007669"/>
    <property type="project" value="UniProtKB-KW"/>
</dbReference>
<feature type="region of interest" description="Disordered" evidence="5">
    <location>
        <begin position="142"/>
        <end position="197"/>
    </location>
</feature>
<dbReference type="InterPro" id="IPR049730">
    <property type="entry name" value="SNF2/RAD54-like_C"/>
</dbReference>
<evidence type="ECO:0000256" key="3">
    <source>
        <dbReference type="ARBA" id="ARBA00022806"/>
    </source>
</evidence>
<feature type="region of interest" description="Disordered" evidence="5">
    <location>
        <begin position="745"/>
        <end position="765"/>
    </location>
</feature>
<evidence type="ECO:0000313" key="8">
    <source>
        <dbReference type="EMBL" id="PWI71459.1"/>
    </source>
</evidence>
<feature type="compositionally biased region" description="Polar residues" evidence="5">
    <location>
        <begin position="174"/>
        <end position="183"/>
    </location>
</feature>
<sequence>MRNTRRQIVDHVNRGRLPQSRDDVRARPSTERSTSVVDLSITDLVQRSSITPRHEASFRHATAPPSSTTTGRRFDDSDTNDPSYVPDDEESGSSSSQYSSDSDDSDSDDETHQSPMNSGGETGRNQDIDSAGLDELMKDVGEEEDSNLSASVGLRPGYSNLPREQSVDGPRRGATSNAATNASRRNHNNHSDELRTLQRLQNESRTLDEDERADAPSMPNFSANRWEKQFGMMKQSIPPGADSHRIATQEQDLKNAVQETLGRKLKAENNMWRHTRMRHPLHSFQVTAVAWMLDREDGQVEPRGGLLADEMGLGKTIVTLACMVTNLPSKEDRKEPWRATLVVVPNQATAMQWKDEIDKHVNMRSSSGWHGAMVYNTKETIPIRVMKKMSVIITTYNELKAQYPKAQTVKELESHYAGDGAALARELEKKKGFVFQANWYRVVLDEAHAIKNLTSRSTMVCCELKSKYRWALTGTPLSNSVEEIYPYLKFLRCGFTDSLLSFRKKYMNGDGANDNFETFLSIIMYRRTLRDTFLGYRLIDLPESNISVLWVPLSKQEMILAREIVEYFNQSIRAIKAARQKVKRRQDVPEDREKAREEARCQYEKFLRLRQAVSHVFNLDNFLREKVALRNIQRLKVSLSKAVGPASILTQLLTTHDDGHLPLSGYEKGIELLQNLPEPVFGGIFSWGGLLDLIENEQSVKNITCSRCQIQKPPINPVQLELCRHSYCGDCYIAAMQETAAGSRFHVRGTPPSSTTRVSNHQGGRCNQPDCKAELGLLRRFSTLSHIVHDQPPAFREPGRDANGVLPRQGVRDNGSFIASATDVACKLVPSSKLTATMAVIGTWQQEHPNDKIIVFVQFVMTGKVLGRMLELAGFGFLYYMGSMTQTQKTTALKDFHRDPSKTILVATMQSGGQSLNLTAANRVIIVDPWWNSVQEKQAFCRVVRIGQEKETHLVRVMARAAIDERIDSLQKSKDKEIDHALQDDGHIPALIDEEALEELLRPNDINDDDCVITGRRKRRRTRH</sequence>
<evidence type="ECO:0000313" key="9">
    <source>
        <dbReference type="Proteomes" id="UP000245956"/>
    </source>
</evidence>
<feature type="compositionally biased region" description="Polar residues" evidence="5">
    <location>
        <begin position="31"/>
        <end position="51"/>
    </location>
</feature>
<dbReference type="CDD" id="cd18008">
    <property type="entry name" value="DEXDc_SHPRH-like"/>
    <property type="match status" value="1"/>
</dbReference>
<dbReference type="PANTHER" id="PTHR45626">
    <property type="entry name" value="TRANSCRIPTION TERMINATION FACTOR 2-RELATED"/>
    <property type="match status" value="1"/>
</dbReference>
<dbReference type="InterPro" id="IPR014001">
    <property type="entry name" value="Helicase_ATP-bd"/>
</dbReference>
<dbReference type="PROSITE" id="PS51194">
    <property type="entry name" value="HELICASE_CTER"/>
    <property type="match status" value="1"/>
</dbReference>
<proteinExistence type="predicted"/>
<dbReference type="PROSITE" id="PS51192">
    <property type="entry name" value="HELICASE_ATP_BIND_1"/>
    <property type="match status" value="1"/>
</dbReference>
<dbReference type="GO" id="GO:0008094">
    <property type="term" value="F:ATP-dependent activity, acting on DNA"/>
    <property type="evidence" value="ECO:0007669"/>
    <property type="project" value="TreeGrafter"/>
</dbReference>
<feature type="domain" description="Helicase C-terminal" evidence="7">
    <location>
        <begin position="833"/>
        <end position="986"/>
    </location>
</feature>
<dbReference type="GO" id="GO:0006281">
    <property type="term" value="P:DNA repair"/>
    <property type="evidence" value="ECO:0007669"/>
    <property type="project" value="TreeGrafter"/>
</dbReference>
<dbReference type="InterPro" id="IPR027417">
    <property type="entry name" value="P-loop_NTPase"/>
</dbReference>
<protein>
    <recommendedName>
        <fullName evidence="10">SNF2 family helicase/ATPase</fullName>
    </recommendedName>
</protein>
<dbReference type="GO" id="GO:0005634">
    <property type="term" value="C:nucleus"/>
    <property type="evidence" value="ECO:0007669"/>
    <property type="project" value="TreeGrafter"/>
</dbReference>
<feature type="compositionally biased region" description="Polar residues" evidence="5">
    <location>
        <begin position="751"/>
        <end position="762"/>
    </location>
</feature>
<dbReference type="SMART" id="SM00490">
    <property type="entry name" value="HELICc"/>
    <property type="match status" value="1"/>
</dbReference>
<evidence type="ECO:0000256" key="2">
    <source>
        <dbReference type="ARBA" id="ARBA00022801"/>
    </source>
</evidence>
<dbReference type="PANTHER" id="PTHR45626:SF17">
    <property type="entry name" value="HELICASE-LIKE TRANSCRIPTION FACTOR"/>
    <property type="match status" value="1"/>
</dbReference>
<organism evidence="8 9">
    <name type="scientific">Purpureocillium lilacinum</name>
    <name type="common">Paecilomyces lilacinus</name>
    <dbReference type="NCBI Taxonomy" id="33203"/>
    <lineage>
        <taxon>Eukaryota</taxon>
        <taxon>Fungi</taxon>
        <taxon>Dikarya</taxon>
        <taxon>Ascomycota</taxon>
        <taxon>Pezizomycotina</taxon>
        <taxon>Sordariomycetes</taxon>
        <taxon>Hypocreomycetidae</taxon>
        <taxon>Hypocreales</taxon>
        <taxon>Ophiocordycipitaceae</taxon>
        <taxon>Purpureocillium</taxon>
    </lineage>
</organism>
<evidence type="ECO:0000259" key="6">
    <source>
        <dbReference type="PROSITE" id="PS51192"/>
    </source>
</evidence>
<feature type="domain" description="Helicase ATP-binding" evidence="6">
    <location>
        <begin position="296"/>
        <end position="494"/>
    </location>
</feature>
<evidence type="ECO:0000256" key="5">
    <source>
        <dbReference type="SAM" id="MobiDB-lite"/>
    </source>
</evidence>
<dbReference type="EMBL" id="LCWV01000007">
    <property type="protein sequence ID" value="PWI71459.1"/>
    <property type="molecule type" value="Genomic_DNA"/>
</dbReference>
<dbReference type="InterPro" id="IPR038718">
    <property type="entry name" value="SNF2-like_sf"/>
</dbReference>
<evidence type="ECO:0000256" key="4">
    <source>
        <dbReference type="ARBA" id="ARBA00022840"/>
    </source>
</evidence>
<dbReference type="SMART" id="SM00487">
    <property type="entry name" value="DEXDc"/>
    <property type="match status" value="1"/>
</dbReference>
<dbReference type="Pfam" id="PF00271">
    <property type="entry name" value="Helicase_C"/>
    <property type="match status" value="1"/>
</dbReference>
<evidence type="ECO:0008006" key="10">
    <source>
        <dbReference type="Google" id="ProtNLM"/>
    </source>
</evidence>
<name>A0A2U3EAC4_PURLI</name>
<dbReference type="GO" id="GO:0005524">
    <property type="term" value="F:ATP binding"/>
    <property type="evidence" value="ECO:0007669"/>
    <property type="project" value="UniProtKB-KW"/>
</dbReference>
<reference evidence="8 9" key="1">
    <citation type="journal article" date="2016" name="Front. Microbiol.">
        <title>Genome and transcriptome sequences reveal the specific parasitism of the nematophagous Purpureocillium lilacinum 36-1.</title>
        <authorList>
            <person name="Xie J."/>
            <person name="Li S."/>
            <person name="Mo C."/>
            <person name="Xiao X."/>
            <person name="Peng D."/>
            <person name="Wang G."/>
            <person name="Xiao Y."/>
        </authorList>
    </citation>
    <scope>NUCLEOTIDE SEQUENCE [LARGE SCALE GENOMIC DNA]</scope>
    <source>
        <strain evidence="8 9">36-1</strain>
    </source>
</reference>
<evidence type="ECO:0000259" key="7">
    <source>
        <dbReference type="PROSITE" id="PS51194"/>
    </source>
</evidence>
<dbReference type="Pfam" id="PF00176">
    <property type="entry name" value="SNF2-rel_dom"/>
    <property type="match status" value="1"/>
</dbReference>
<evidence type="ECO:0000256" key="1">
    <source>
        <dbReference type="ARBA" id="ARBA00022741"/>
    </source>
</evidence>
<dbReference type="SUPFAM" id="SSF52540">
    <property type="entry name" value="P-loop containing nucleoside triphosphate hydrolases"/>
    <property type="match status" value="2"/>
</dbReference>
<gene>
    <name evidence="8" type="ORF">PCL_11553</name>
</gene>
<feature type="region of interest" description="Disordered" evidence="5">
    <location>
        <begin position="1"/>
        <end position="128"/>
    </location>
</feature>
<dbReference type="AlphaFoldDB" id="A0A2U3EAC4"/>
<keyword evidence="4" id="KW-0067">ATP-binding</keyword>